<accession>A0A916PA92</accession>
<sequence length="29" mass="3220">MVRWASSHITKSNSSTPSRWALATVGSDW</sequence>
<evidence type="ECO:0000313" key="2">
    <source>
        <dbReference type="Proteomes" id="UP000039021"/>
    </source>
</evidence>
<comment type="caution">
    <text evidence="1">The sequence shown here is derived from an EMBL/GenBank/DDBJ whole genome shotgun (WGS) entry which is preliminary data.</text>
</comment>
<evidence type="ECO:0000313" key="1">
    <source>
        <dbReference type="EMBL" id="COW84775.1"/>
    </source>
</evidence>
<reference evidence="2" key="1">
    <citation type="submission" date="2015-03" db="EMBL/GenBank/DDBJ databases">
        <authorList>
            <consortium name="Pathogen Informatics"/>
        </authorList>
    </citation>
    <scope>NUCLEOTIDE SEQUENCE [LARGE SCALE GENOMIC DNA]</scope>
    <source>
        <strain evidence="2">N09902308</strain>
    </source>
</reference>
<dbReference type="EMBL" id="CSBK01000047">
    <property type="protein sequence ID" value="COW84775.1"/>
    <property type="molecule type" value="Genomic_DNA"/>
</dbReference>
<name>A0A916PA92_MYCTX</name>
<proteinExistence type="predicted"/>
<protein>
    <submittedName>
        <fullName evidence="1">Uncharacterized protein</fullName>
    </submittedName>
</protein>
<dbReference type="Proteomes" id="UP000039021">
    <property type="component" value="Unassembled WGS sequence"/>
</dbReference>
<organism evidence="1 2">
    <name type="scientific">Mycobacterium tuberculosis</name>
    <dbReference type="NCBI Taxonomy" id="1773"/>
    <lineage>
        <taxon>Bacteria</taxon>
        <taxon>Bacillati</taxon>
        <taxon>Actinomycetota</taxon>
        <taxon>Actinomycetes</taxon>
        <taxon>Mycobacteriales</taxon>
        <taxon>Mycobacteriaceae</taxon>
        <taxon>Mycobacterium</taxon>
        <taxon>Mycobacterium tuberculosis complex</taxon>
    </lineage>
</organism>
<gene>
    <name evidence="1" type="ORF">ERS007739_00195</name>
</gene>
<dbReference type="AlphaFoldDB" id="A0A916PA92"/>